<evidence type="ECO:0000313" key="1">
    <source>
        <dbReference type="EMBL" id="EXB27066.1"/>
    </source>
</evidence>
<organism evidence="1 2">
    <name type="scientific">Morus notabilis</name>
    <dbReference type="NCBI Taxonomy" id="981085"/>
    <lineage>
        <taxon>Eukaryota</taxon>
        <taxon>Viridiplantae</taxon>
        <taxon>Streptophyta</taxon>
        <taxon>Embryophyta</taxon>
        <taxon>Tracheophyta</taxon>
        <taxon>Spermatophyta</taxon>
        <taxon>Magnoliopsida</taxon>
        <taxon>eudicotyledons</taxon>
        <taxon>Gunneridae</taxon>
        <taxon>Pentapetalae</taxon>
        <taxon>rosids</taxon>
        <taxon>fabids</taxon>
        <taxon>Rosales</taxon>
        <taxon>Moraceae</taxon>
        <taxon>Moreae</taxon>
        <taxon>Morus</taxon>
    </lineage>
</organism>
<gene>
    <name evidence="1" type="ORF">L484_007411</name>
</gene>
<sequence>MLPFVVAATTIAVMAQPSTFIWSSNRLWLIAEIIDAGVMCQTMDHNVIDYDWRQRPETGGRRNLLWPAVRGSPEKPLGGSPEKLQTIAGKAAGKVTGDRWKSY</sequence>
<reference evidence="2" key="1">
    <citation type="submission" date="2013-01" db="EMBL/GenBank/DDBJ databases">
        <title>Draft Genome Sequence of a Mulberry Tree, Morus notabilis C.K. Schneid.</title>
        <authorList>
            <person name="He N."/>
            <person name="Zhao S."/>
        </authorList>
    </citation>
    <scope>NUCLEOTIDE SEQUENCE</scope>
</reference>
<name>W9QCN3_9ROSA</name>
<proteinExistence type="predicted"/>
<keyword evidence="2" id="KW-1185">Reference proteome</keyword>
<dbReference type="AlphaFoldDB" id="W9QCN3"/>
<accession>W9QCN3</accession>
<evidence type="ECO:0000313" key="2">
    <source>
        <dbReference type="Proteomes" id="UP000030645"/>
    </source>
</evidence>
<dbReference type="EMBL" id="KE343375">
    <property type="protein sequence ID" value="EXB27066.1"/>
    <property type="molecule type" value="Genomic_DNA"/>
</dbReference>
<dbReference type="Proteomes" id="UP000030645">
    <property type="component" value="Unassembled WGS sequence"/>
</dbReference>
<protein>
    <submittedName>
        <fullName evidence="1">Uncharacterized protein</fullName>
    </submittedName>
</protein>